<sequence length="492" mass="54363">MASRDPRRPNILYIVSDDQGAWALGCAGNSEIKTPVLDQLASAGIRFENFFCTSPVCSPARASMLTGDIPSRHGVQDWIRVGSMGDGRIDYLAGQRLLTDVFADNGYRCGLIGKWHLGASDRPRANFVKWLAHQSGMGPYYDAPMVDEDQPITMPGYITAELGARATTFIADEARRPEPFWLSLNFTAPHYPWIDSHPKEFTDLYEDCAFLSCPEEPPHPDFAGGAAAISKGHEQRRESLIGYFASVTAMDAAIGNVIAEIERQGLTESTLVIFMGDNGMNCGHHGIWGKGNGTRPQNMYDTSIKVPCIIAQPGRIPAGIVSDDMLSGYDVFPTLLDYARLSEQPTHKKPGRSFEPLLTGGSLPDTGGVVVYDEYGPVRMVRTRDWKYVHRYPDGPHELFDLSNDPEERVNRIDDPSLDNRLGALREQLFAWFKDYVDPRRDASIKGVTGCGQLGRPEDATAENPMFADKHLNGADWDLWLADGNPVPQAPE</sequence>
<dbReference type="AlphaFoldDB" id="A0A1V8RM30"/>
<evidence type="ECO:0000313" key="6">
    <source>
        <dbReference type="EMBL" id="OQM74173.1"/>
    </source>
</evidence>
<dbReference type="SUPFAM" id="SSF53649">
    <property type="entry name" value="Alkaline phosphatase-like"/>
    <property type="match status" value="1"/>
</dbReference>
<dbReference type="OrthoDB" id="9803751at2"/>
<evidence type="ECO:0000259" key="5">
    <source>
        <dbReference type="Pfam" id="PF00884"/>
    </source>
</evidence>
<dbReference type="GO" id="GO:0004065">
    <property type="term" value="F:arylsulfatase activity"/>
    <property type="evidence" value="ECO:0007669"/>
    <property type="project" value="TreeGrafter"/>
</dbReference>
<reference evidence="6 7" key="1">
    <citation type="journal article" date="2016" name="Int. J. Syst. Evol. Microbiol.">
        <title>Pseudaminobacter manganicus sp. nov., isolated from sludge of a manganese mine.</title>
        <authorList>
            <person name="Li J."/>
            <person name="Huang J."/>
            <person name="Liao S."/>
            <person name="Wang G."/>
        </authorList>
    </citation>
    <scope>NUCLEOTIDE SEQUENCE [LARGE SCALE GENOMIC DNA]</scope>
    <source>
        <strain evidence="6 7">JH-7</strain>
    </source>
</reference>
<protein>
    <submittedName>
        <fullName evidence="6">Sulfatase</fullName>
    </submittedName>
</protein>
<keyword evidence="7" id="KW-1185">Reference proteome</keyword>
<proteinExistence type="inferred from homology"/>
<dbReference type="InterPro" id="IPR050738">
    <property type="entry name" value="Sulfatase"/>
</dbReference>
<dbReference type="STRING" id="1873176.BFN67_22320"/>
<feature type="domain" description="Sulfatase N-terminal" evidence="5">
    <location>
        <begin position="9"/>
        <end position="339"/>
    </location>
</feature>
<accession>A0A1V8RM30</accession>
<organism evidence="6 7">
    <name type="scientific">Manganibacter manganicus</name>
    <dbReference type="NCBI Taxonomy" id="1873176"/>
    <lineage>
        <taxon>Bacteria</taxon>
        <taxon>Pseudomonadati</taxon>
        <taxon>Pseudomonadota</taxon>
        <taxon>Alphaproteobacteria</taxon>
        <taxon>Hyphomicrobiales</taxon>
        <taxon>Phyllobacteriaceae</taxon>
        <taxon>Manganibacter</taxon>
    </lineage>
</organism>
<dbReference type="CDD" id="cd16149">
    <property type="entry name" value="sulfatase_like"/>
    <property type="match status" value="1"/>
</dbReference>
<evidence type="ECO:0000256" key="4">
    <source>
        <dbReference type="ARBA" id="ARBA00022837"/>
    </source>
</evidence>
<gene>
    <name evidence="6" type="ORF">BFN67_22320</name>
</gene>
<name>A0A1V8RM30_9HYPH</name>
<evidence type="ECO:0000256" key="2">
    <source>
        <dbReference type="ARBA" id="ARBA00022723"/>
    </source>
</evidence>
<dbReference type="PANTHER" id="PTHR42693:SF53">
    <property type="entry name" value="ENDO-4-O-SULFATASE"/>
    <property type="match status" value="1"/>
</dbReference>
<dbReference type="InterPro" id="IPR017850">
    <property type="entry name" value="Alkaline_phosphatase_core_sf"/>
</dbReference>
<keyword evidence="3" id="KW-0378">Hydrolase</keyword>
<dbReference type="InterPro" id="IPR000917">
    <property type="entry name" value="Sulfatase_N"/>
</dbReference>
<comment type="similarity">
    <text evidence="1">Belongs to the sulfatase family.</text>
</comment>
<dbReference type="GO" id="GO:0046872">
    <property type="term" value="F:metal ion binding"/>
    <property type="evidence" value="ECO:0007669"/>
    <property type="project" value="UniProtKB-KW"/>
</dbReference>
<dbReference type="PROSITE" id="PS00523">
    <property type="entry name" value="SULFATASE_1"/>
    <property type="match status" value="1"/>
</dbReference>
<dbReference type="Gene3D" id="3.40.720.10">
    <property type="entry name" value="Alkaline Phosphatase, subunit A"/>
    <property type="match status" value="1"/>
</dbReference>
<keyword evidence="4" id="KW-0106">Calcium</keyword>
<dbReference type="PANTHER" id="PTHR42693">
    <property type="entry name" value="ARYLSULFATASE FAMILY MEMBER"/>
    <property type="match status" value="1"/>
</dbReference>
<evidence type="ECO:0000256" key="1">
    <source>
        <dbReference type="ARBA" id="ARBA00008779"/>
    </source>
</evidence>
<dbReference type="Pfam" id="PF00884">
    <property type="entry name" value="Sulfatase"/>
    <property type="match status" value="1"/>
</dbReference>
<evidence type="ECO:0000313" key="7">
    <source>
        <dbReference type="Proteomes" id="UP000191905"/>
    </source>
</evidence>
<keyword evidence="2" id="KW-0479">Metal-binding</keyword>
<dbReference type="InterPro" id="IPR024607">
    <property type="entry name" value="Sulfatase_CS"/>
</dbReference>
<evidence type="ECO:0000256" key="3">
    <source>
        <dbReference type="ARBA" id="ARBA00022801"/>
    </source>
</evidence>
<dbReference type="Proteomes" id="UP000191905">
    <property type="component" value="Unassembled WGS sequence"/>
</dbReference>
<comment type="caution">
    <text evidence="6">The sequence shown here is derived from an EMBL/GenBank/DDBJ whole genome shotgun (WGS) entry which is preliminary data.</text>
</comment>
<dbReference type="EMBL" id="MDET01000035">
    <property type="protein sequence ID" value="OQM74173.1"/>
    <property type="molecule type" value="Genomic_DNA"/>
</dbReference>